<feature type="region of interest" description="Disordered" evidence="1">
    <location>
        <begin position="61"/>
        <end position="88"/>
    </location>
</feature>
<proteinExistence type="predicted"/>
<dbReference type="EMBL" id="JARGDH010000002">
    <property type="protein sequence ID" value="KAL0277925.1"/>
    <property type="molecule type" value="Genomic_DNA"/>
</dbReference>
<dbReference type="AlphaFoldDB" id="A0AAW2I6B1"/>
<organism evidence="2">
    <name type="scientific">Menopon gallinae</name>
    <name type="common">poultry shaft louse</name>
    <dbReference type="NCBI Taxonomy" id="328185"/>
    <lineage>
        <taxon>Eukaryota</taxon>
        <taxon>Metazoa</taxon>
        <taxon>Ecdysozoa</taxon>
        <taxon>Arthropoda</taxon>
        <taxon>Hexapoda</taxon>
        <taxon>Insecta</taxon>
        <taxon>Pterygota</taxon>
        <taxon>Neoptera</taxon>
        <taxon>Paraneoptera</taxon>
        <taxon>Psocodea</taxon>
        <taxon>Troctomorpha</taxon>
        <taxon>Phthiraptera</taxon>
        <taxon>Amblycera</taxon>
        <taxon>Menoponidae</taxon>
        <taxon>Menopon</taxon>
    </lineage>
</organism>
<accession>A0AAW2I6B1</accession>
<sequence length="88" mass="10209">MPIRRKCQRAIPKTLHNSTEALRLPYGTFLQREKGAVINKCRIARKFLNLPAYSSLEIPFRRDPNSIPETEEYPCPPKPKKPLPESYT</sequence>
<evidence type="ECO:0000256" key="1">
    <source>
        <dbReference type="SAM" id="MobiDB-lite"/>
    </source>
</evidence>
<protein>
    <submittedName>
        <fullName evidence="2">Uncharacterized protein</fullName>
    </submittedName>
</protein>
<reference evidence="2" key="1">
    <citation type="journal article" date="2024" name="Gigascience">
        <title>Chromosome-level genome of the poultry shaft louse Menopon gallinae provides insight into the host-switching and adaptive evolution of parasitic lice.</title>
        <authorList>
            <person name="Xu Y."/>
            <person name="Ma L."/>
            <person name="Liu S."/>
            <person name="Liang Y."/>
            <person name="Liu Q."/>
            <person name="He Z."/>
            <person name="Tian L."/>
            <person name="Duan Y."/>
            <person name="Cai W."/>
            <person name="Li H."/>
            <person name="Song F."/>
        </authorList>
    </citation>
    <scope>NUCLEOTIDE SEQUENCE</scope>
    <source>
        <strain evidence="2">Cailab_2023a</strain>
    </source>
</reference>
<name>A0AAW2I6B1_9NEOP</name>
<gene>
    <name evidence="2" type="ORF">PYX00_005041</name>
</gene>
<comment type="caution">
    <text evidence="2">The sequence shown here is derived from an EMBL/GenBank/DDBJ whole genome shotgun (WGS) entry which is preliminary data.</text>
</comment>
<evidence type="ECO:0000313" key="2">
    <source>
        <dbReference type="EMBL" id="KAL0277925.1"/>
    </source>
</evidence>